<dbReference type="AlphaFoldDB" id="A0A1N7TZE4"/>
<evidence type="ECO:0000313" key="3">
    <source>
        <dbReference type="Proteomes" id="UP000016504"/>
    </source>
</evidence>
<dbReference type="EMBL" id="AVQG01000012">
    <property type="protein sequence ID" value="ERH58539.1"/>
    <property type="molecule type" value="Genomic_DNA"/>
</dbReference>
<dbReference type="Proteomes" id="UP000027308">
    <property type="component" value="Chromosome"/>
</dbReference>
<dbReference type="OrthoDB" id="7013311at2"/>
<gene>
    <name evidence="2" type="ORF">O204_03825</name>
    <name evidence="1" type="ORF">PS417_03540</name>
</gene>
<name>A0A1N7TZE4_9PSED</name>
<sequence>MSNLAWAQWWAAPWLYAHEDWKSIDNYAALIQLHRSGQVATGTHFGIAPCLPPMPDPALIQLATASAEQLDLAIGLIEGICRPAYATALDEHHHLWCNSLSKALPLDIVQPDNDPLQLLRAWIPPATWQRIRLRFPRHRVLDLEQMPLALKGSHSRLDTLWHAVVWRIGAMDGTRNPVDSWEHGE</sequence>
<evidence type="ECO:0000313" key="2">
    <source>
        <dbReference type="EMBL" id="ERH58539.1"/>
    </source>
</evidence>
<organism evidence="1 4">
    <name type="scientific">Pseudomonas simiae</name>
    <dbReference type="NCBI Taxonomy" id="321846"/>
    <lineage>
        <taxon>Bacteria</taxon>
        <taxon>Pseudomonadati</taxon>
        <taxon>Pseudomonadota</taxon>
        <taxon>Gammaproteobacteria</taxon>
        <taxon>Pseudomonadales</taxon>
        <taxon>Pseudomonadaceae</taxon>
        <taxon>Pseudomonas</taxon>
    </lineage>
</organism>
<evidence type="ECO:0000313" key="1">
    <source>
        <dbReference type="EMBL" id="AIB34652.1"/>
    </source>
</evidence>
<reference evidence="1 4" key="2">
    <citation type="submission" date="2014-05" db="EMBL/GenBank/DDBJ databases">
        <title>Pseudomonas simiae WCS417.</title>
        <authorList>
            <person name="Berendsen R.L."/>
        </authorList>
    </citation>
    <scope>NUCLEOTIDE SEQUENCE [LARGE SCALE GENOMIC DNA]</scope>
    <source>
        <strain evidence="1 4">WCS417</strain>
    </source>
</reference>
<dbReference type="Proteomes" id="UP000016504">
    <property type="component" value="Unassembled WGS sequence"/>
</dbReference>
<evidence type="ECO:0000313" key="4">
    <source>
        <dbReference type="Proteomes" id="UP000027308"/>
    </source>
</evidence>
<dbReference type="EMBL" id="CP007637">
    <property type="protein sequence ID" value="AIB34652.1"/>
    <property type="molecule type" value="Genomic_DNA"/>
</dbReference>
<dbReference type="RefSeq" id="WP_010213326.1">
    <property type="nucleotide sequence ID" value="NZ_AVQG01000012.1"/>
</dbReference>
<accession>A0A1N7TZE4</accession>
<reference evidence="2 3" key="1">
    <citation type="submission" date="2013-08" db="EMBL/GenBank/DDBJ databases">
        <title>Biodegradation of aromatic compounds in biofilm forming Pseudomonas isolated from sewage sludge.</title>
        <authorList>
            <person name="Qureshi A."/>
            <person name="Ghosh S."/>
            <person name="Khardenavis A.A."/>
            <person name="Kapley A."/>
            <person name="Purohit H.J."/>
        </authorList>
    </citation>
    <scope>NUCLEOTIDE SEQUENCE [LARGE SCALE GENOMIC DNA]</scope>
    <source>
        <strain evidence="2 3">EGD-AQ6</strain>
    </source>
</reference>
<protein>
    <submittedName>
        <fullName evidence="1">Type III secretion protein</fullName>
    </submittedName>
</protein>
<dbReference type="GeneID" id="45621370"/>
<proteinExistence type="predicted"/>
<accession>U1TK67</accession>